<evidence type="ECO:0000313" key="2">
    <source>
        <dbReference type="Proteomes" id="UP000276133"/>
    </source>
</evidence>
<feature type="non-terminal residue" evidence="1">
    <location>
        <position position="1"/>
    </location>
</feature>
<accession>A0A3M7RD15</accession>
<organism evidence="1 2">
    <name type="scientific">Brachionus plicatilis</name>
    <name type="common">Marine rotifer</name>
    <name type="synonym">Brachionus muelleri</name>
    <dbReference type="NCBI Taxonomy" id="10195"/>
    <lineage>
        <taxon>Eukaryota</taxon>
        <taxon>Metazoa</taxon>
        <taxon>Spiralia</taxon>
        <taxon>Gnathifera</taxon>
        <taxon>Rotifera</taxon>
        <taxon>Eurotatoria</taxon>
        <taxon>Monogononta</taxon>
        <taxon>Pseudotrocha</taxon>
        <taxon>Ploima</taxon>
        <taxon>Brachionidae</taxon>
        <taxon>Brachionus</taxon>
    </lineage>
</organism>
<keyword evidence="2" id="KW-1185">Reference proteome</keyword>
<comment type="caution">
    <text evidence="1">The sequence shown here is derived from an EMBL/GenBank/DDBJ whole genome shotgun (WGS) entry which is preliminary data.</text>
</comment>
<gene>
    <name evidence="1" type="ORF">BpHYR1_053191</name>
</gene>
<dbReference type="EMBL" id="REGN01003724">
    <property type="protein sequence ID" value="RNA21138.1"/>
    <property type="molecule type" value="Genomic_DNA"/>
</dbReference>
<sequence>HVKYIKSKFEANNFNDTLFYHNSSENLKDRLIKNDSRTLSYNIRNSADLIEPMAKTNSGEITFGFFYSRFRNRLGIYFLNVYFKI</sequence>
<evidence type="ECO:0000313" key="1">
    <source>
        <dbReference type="EMBL" id="RNA21138.1"/>
    </source>
</evidence>
<proteinExistence type="predicted"/>
<name>A0A3M7RD15_BRAPC</name>
<reference evidence="1 2" key="1">
    <citation type="journal article" date="2018" name="Sci. Rep.">
        <title>Genomic signatures of local adaptation to the degree of environmental predictability in rotifers.</title>
        <authorList>
            <person name="Franch-Gras L."/>
            <person name="Hahn C."/>
            <person name="Garcia-Roger E.M."/>
            <person name="Carmona M.J."/>
            <person name="Serra M."/>
            <person name="Gomez A."/>
        </authorList>
    </citation>
    <scope>NUCLEOTIDE SEQUENCE [LARGE SCALE GENOMIC DNA]</scope>
    <source>
        <strain evidence="1">HYR1</strain>
    </source>
</reference>
<protein>
    <submittedName>
        <fullName evidence="1">Uncharacterized protein</fullName>
    </submittedName>
</protein>
<dbReference type="AlphaFoldDB" id="A0A3M7RD15"/>
<dbReference type="Proteomes" id="UP000276133">
    <property type="component" value="Unassembled WGS sequence"/>
</dbReference>